<gene>
    <name evidence="6" type="primary">ybiH</name>
    <name evidence="5" type="ORF">BKN37_07820</name>
    <name evidence="6" type="ORF">C1Y40_02373</name>
</gene>
<evidence type="ECO:0000313" key="7">
    <source>
        <dbReference type="Proteomes" id="UP000179734"/>
    </source>
</evidence>
<name>A0A1S1NGS4_9MYCO</name>
<dbReference type="InterPro" id="IPR009057">
    <property type="entry name" value="Homeodomain-like_sf"/>
</dbReference>
<dbReference type="InterPro" id="IPR001647">
    <property type="entry name" value="HTH_TetR"/>
</dbReference>
<dbReference type="Proteomes" id="UP000238296">
    <property type="component" value="Unassembled WGS sequence"/>
</dbReference>
<dbReference type="InterPro" id="IPR015292">
    <property type="entry name" value="Tscrpt_reg_YbiH_C"/>
</dbReference>
<dbReference type="PANTHER" id="PTHR30055">
    <property type="entry name" value="HTH-TYPE TRANSCRIPTIONAL REGULATOR RUTR"/>
    <property type="match status" value="1"/>
</dbReference>
<sequence length="226" mass="24360">MTVDDRAARSSTRRPREDGAATRQLLIEVAGALFAEKGYAATASKEITERAGTNIAAVNYHFGSREGLYIAVLEEVDRRLIDLDVLDDVQRSSQTAAQKLGRVIDTILSGAAERSGWPVTLWAREILNPSPQFAVMLRDGVMPKFDILGSIVSEITGITDDATILEGIVACMAPAILLATINRGVETPIRGLYDLPHRRLADDLTGFALAGLHHLAQTRHADSGSG</sequence>
<keyword evidence="7" id="KW-1185">Reference proteome</keyword>
<evidence type="ECO:0000256" key="2">
    <source>
        <dbReference type="PROSITE-ProRule" id="PRU00335"/>
    </source>
</evidence>
<dbReference type="AlphaFoldDB" id="A0A1S1NGS4"/>
<organism evidence="5 7">
    <name type="scientific">Mycobacterium talmoniae</name>
    <dbReference type="NCBI Taxonomy" id="1858794"/>
    <lineage>
        <taxon>Bacteria</taxon>
        <taxon>Bacillati</taxon>
        <taxon>Actinomycetota</taxon>
        <taxon>Actinomycetes</taxon>
        <taxon>Mycobacteriales</taxon>
        <taxon>Mycobacteriaceae</taxon>
        <taxon>Mycobacterium</taxon>
    </lineage>
</organism>
<dbReference type="Proteomes" id="UP000179734">
    <property type="component" value="Unassembled WGS sequence"/>
</dbReference>
<reference evidence="6" key="3">
    <citation type="submission" date="2018-01" db="EMBL/GenBank/DDBJ databases">
        <authorList>
            <person name="Gaut B.S."/>
            <person name="Morton B.R."/>
            <person name="Clegg M.T."/>
            <person name="Duvall M.R."/>
        </authorList>
    </citation>
    <scope>NUCLEOTIDE SEQUENCE</scope>
    <source>
        <strain evidence="6">ATCC BAA-2683</strain>
    </source>
</reference>
<dbReference type="SUPFAM" id="SSF46689">
    <property type="entry name" value="Homeodomain-like"/>
    <property type="match status" value="1"/>
</dbReference>
<protein>
    <submittedName>
        <fullName evidence="6">Putative HTH-type transcriptional regulator YbiH</fullName>
    </submittedName>
</protein>
<dbReference type="PANTHER" id="PTHR30055:SF226">
    <property type="entry name" value="HTH-TYPE TRANSCRIPTIONAL REGULATOR PKSA"/>
    <property type="match status" value="1"/>
</dbReference>
<reference evidence="5 7" key="1">
    <citation type="submission" date="2016-10" db="EMBL/GenBank/DDBJ databases">
        <title>Genome sequence of Mycobacterium talmonii.</title>
        <authorList>
            <person name="Greninger A.L."/>
            <person name="Elliott B."/>
            <person name="Vasireddy S."/>
            <person name="Vasireddy R."/>
        </authorList>
    </citation>
    <scope>NUCLEOTIDE SEQUENCE [LARGE SCALE GENOMIC DNA]</scope>
    <source>
        <strain evidence="5">MO-5499</strain>
        <strain evidence="7">NE-TNMC-100812</strain>
    </source>
</reference>
<dbReference type="Pfam" id="PF09209">
    <property type="entry name" value="CecR_C"/>
    <property type="match status" value="1"/>
</dbReference>
<dbReference type="RefSeq" id="WP_071024111.1">
    <property type="nucleotide sequence ID" value="NZ_MLQM01000027.1"/>
</dbReference>
<keyword evidence="1 2" id="KW-0238">DNA-binding</keyword>
<feature type="DNA-binding region" description="H-T-H motif" evidence="2">
    <location>
        <begin position="43"/>
        <end position="62"/>
    </location>
</feature>
<evidence type="ECO:0000313" key="6">
    <source>
        <dbReference type="EMBL" id="PQM47450.1"/>
    </source>
</evidence>
<dbReference type="InterPro" id="IPR036271">
    <property type="entry name" value="Tet_transcr_reg_TetR-rel_C_sf"/>
</dbReference>
<evidence type="ECO:0000256" key="3">
    <source>
        <dbReference type="SAM" id="MobiDB-lite"/>
    </source>
</evidence>
<reference evidence="6 8" key="2">
    <citation type="journal article" date="2017" name="Int. J. Syst. Evol. Microbiol.">
        <title>Mycobacterium talmoniae sp. nov., a slowly growing mycobacterium isolated from human respiratory samples.</title>
        <authorList>
            <person name="Davidson R.M."/>
            <person name="DeGroote M.A."/>
            <person name="Marola J.L."/>
            <person name="Buss S."/>
            <person name="Jones V."/>
            <person name="McNeil M.R."/>
            <person name="Freifeld A.G."/>
            <person name="Elaine Epperson L."/>
            <person name="Hasan N.A."/>
            <person name="Jackson M."/>
            <person name="Iwen P.C."/>
            <person name="Salfinger M."/>
            <person name="Strong M."/>
        </authorList>
    </citation>
    <scope>NUCLEOTIDE SEQUENCE [LARGE SCALE GENOMIC DNA]</scope>
    <source>
        <strain evidence="6 8">ATCC BAA-2683</strain>
    </source>
</reference>
<dbReference type="GO" id="GO:0003700">
    <property type="term" value="F:DNA-binding transcription factor activity"/>
    <property type="evidence" value="ECO:0007669"/>
    <property type="project" value="TreeGrafter"/>
</dbReference>
<dbReference type="InterPro" id="IPR050109">
    <property type="entry name" value="HTH-type_TetR-like_transc_reg"/>
</dbReference>
<dbReference type="PROSITE" id="PS50977">
    <property type="entry name" value="HTH_TETR_2"/>
    <property type="match status" value="1"/>
</dbReference>
<evidence type="ECO:0000313" key="5">
    <source>
        <dbReference type="EMBL" id="OHV04939.1"/>
    </source>
</evidence>
<dbReference type="Gene3D" id="1.10.357.10">
    <property type="entry name" value="Tetracycline Repressor, domain 2"/>
    <property type="match status" value="1"/>
</dbReference>
<dbReference type="Pfam" id="PF00440">
    <property type="entry name" value="TetR_N"/>
    <property type="match status" value="1"/>
</dbReference>
<dbReference type="PRINTS" id="PR00455">
    <property type="entry name" value="HTHTETR"/>
</dbReference>
<proteinExistence type="predicted"/>
<accession>A0A1S1NGS4</accession>
<feature type="region of interest" description="Disordered" evidence="3">
    <location>
        <begin position="1"/>
        <end position="20"/>
    </location>
</feature>
<feature type="domain" description="HTH tetR-type" evidence="4">
    <location>
        <begin position="20"/>
        <end position="80"/>
    </location>
</feature>
<dbReference type="SUPFAM" id="SSF48498">
    <property type="entry name" value="Tetracyclin repressor-like, C-terminal domain"/>
    <property type="match status" value="1"/>
</dbReference>
<evidence type="ECO:0000256" key="1">
    <source>
        <dbReference type="ARBA" id="ARBA00023125"/>
    </source>
</evidence>
<evidence type="ECO:0000313" key="8">
    <source>
        <dbReference type="Proteomes" id="UP000238296"/>
    </source>
</evidence>
<evidence type="ECO:0000259" key="4">
    <source>
        <dbReference type="PROSITE" id="PS50977"/>
    </source>
</evidence>
<dbReference type="GO" id="GO:0000976">
    <property type="term" value="F:transcription cis-regulatory region binding"/>
    <property type="evidence" value="ECO:0007669"/>
    <property type="project" value="TreeGrafter"/>
</dbReference>
<comment type="caution">
    <text evidence="5">The sequence shown here is derived from an EMBL/GenBank/DDBJ whole genome shotgun (WGS) entry which is preliminary data.</text>
</comment>
<dbReference type="EMBL" id="MLQM01000027">
    <property type="protein sequence ID" value="OHV04939.1"/>
    <property type="molecule type" value="Genomic_DNA"/>
</dbReference>
<dbReference type="EMBL" id="PPEA01000335">
    <property type="protein sequence ID" value="PQM47450.1"/>
    <property type="molecule type" value="Genomic_DNA"/>
</dbReference>